<name>A0AAD4LDG4_9AGAM</name>
<dbReference type="Proteomes" id="UP001201163">
    <property type="component" value="Unassembled WGS sequence"/>
</dbReference>
<sequence length="403" mass="45579">MAHYQEDIILLLSDFTRIGSLCLTGTHSTIHPIIDSLCRSLPVHTLSLRLEDNHERNRFILPDDLFGGKAPIRYLQFTAGCQIVAPHWLLHSVTRFTSAESIPPFELLDVLRQMSALTHFEHHPIAILWGNLDLVKLRASSVHMPQLANLIIRPGDWLDPFMLLNQSLLLHAGAKGRLELDLYEFLSWIDDEGWTEHLSPLLKAADGFRHVHFSGEQSEGWFRLWTGSVATAWEDAEFCLFSKWRQLGGANTSRSGSLSCFVALGVAQVRKLVIDLPSPHPEKFWYRKNDLSRSYWWELLEKLPGIEELELRSTVVRRVARAWEVRRAPAVLPALQRVWIVAPELDLLSPQYAIIGDLPSRRIIRLPNSTVGDVTLLPEVVSVEKDIENVSSGLLALLQGLAG</sequence>
<evidence type="ECO:0000313" key="1">
    <source>
        <dbReference type="EMBL" id="KAH8989726.1"/>
    </source>
</evidence>
<dbReference type="EMBL" id="JAKELL010000035">
    <property type="protein sequence ID" value="KAH8989726.1"/>
    <property type="molecule type" value="Genomic_DNA"/>
</dbReference>
<protein>
    <submittedName>
        <fullName evidence="1">Uncharacterized protein</fullName>
    </submittedName>
</protein>
<evidence type="ECO:0000313" key="2">
    <source>
        <dbReference type="Proteomes" id="UP001201163"/>
    </source>
</evidence>
<dbReference type="AlphaFoldDB" id="A0AAD4LDG4"/>
<comment type="caution">
    <text evidence="1">The sequence shown here is derived from an EMBL/GenBank/DDBJ whole genome shotgun (WGS) entry which is preliminary data.</text>
</comment>
<reference evidence="1" key="1">
    <citation type="submission" date="2022-01" db="EMBL/GenBank/DDBJ databases">
        <title>Comparative genomics reveals a dynamic genome evolution in the ectomycorrhizal milk-cap (Lactarius) mushrooms.</title>
        <authorList>
            <consortium name="DOE Joint Genome Institute"/>
            <person name="Lebreton A."/>
            <person name="Tang N."/>
            <person name="Kuo A."/>
            <person name="LaButti K."/>
            <person name="Drula E."/>
            <person name="Barry K."/>
            <person name="Clum A."/>
            <person name="Lipzen A."/>
            <person name="Mousain D."/>
            <person name="Ng V."/>
            <person name="Wang R."/>
            <person name="Wang X."/>
            <person name="Dai Y."/>
            <person name="Henrissat B."/>
            <person name="Grigoriev I.V."/>
            <person name="Guerin-Laguette A."/>
            <person name="Yu F."/>
            <person name="Martin F.M."/>
        </authorList>
    </citation>
    <scope>NUCLEOTIDE SEQUENCE</scope>
    <source>
        <strain evidence="1">QP</strain>
    </source>
</reference>
<accession>A0AAD4LDG4</accession>
<proteinExistence type="predicted"/>
<keyword evidence="2" id="KW-1185">Reference proteome</keyword>
<gene>
    <name evidence="1" type="ORF">EDB92DRAFT_840452</name>
</gene>
<organism evidence="1 2">
    <name type="scientific">Lactarius akahatsu</name>
    <dbReference type="NCBI Taxonomy" id="416441"/>
    <lineage>
        <taxon>Eukaryota</taxon>
        <taxon>Fungi</taxon>
        <taxon>Dikarya</taxon>
        <taxon>Basidiomycota</taxon>
        <taxon>Agaricomycotina</taxon>
        <taxon>Agaricomycetes</taxon>
        <taxon>Russulales</taxon>
        <taxon>Russulaceae</taxon>
        <taxon>Lactarius</taxon>
    </lineage>
</organism>